<feature type="compositionally biased region" description="Polar residues" evidence="4">
    <location>
        <begin position="120"/>
        <end position="135"/>
    </location>
</feature>
<dbReference type="GO" id="GO:0005975">
    <property type="term" value="P:carbohydrate metabolic process"/>
    <property type="evidence" value="ECO:0007669"/>
    <property type="project" value="InterPro"/>
</dbReference>
<reference evidence="8" key="1">
    <citation type="journal article" date="2020" name="PLoS Negl. Trop. Dis.">
        <title>High-quality nuclear genome for Sarcoptes scabiei-A critical resource for a neglected parasite.</title>
        <authorList>
            <person name="Korhonen P.K."/>
            <person name="Gasser R.B."/>
            <person name="Ma G."/>
            <person name="Wang T."/>
            <person name="Stroehlein A.J."/>
            <person name="Young N.D."/>
            <person name="Ang C.S."/>
            <person name="Fernando D.D."/>
            <person name="Lu H.C."/>
            <person name="Taylor S."/>
            <person name="Reynolds S.L."/>
            <person name="Mofiz E."/>
            <person name="Najaraj S.H."/>
            <person name="Gowda H."/>
            <person name="Madugundu A."/>
            <person name="Renuse S."/>
            <person name="Holt D."/>
            <person name="Pandey A."/>
            <person name="Papenfuss A.T."/>
            <person name="Fischer K."/>
        </authorList>
    </citation>
    <scope>NUCLEOTIDE SEQUENCE [LARGE SCALE GENOMIC DNA]</scope>
</reference>
<evidence type="ECO:0000256" key="2">
    <source>
        <dbReference type="ARBA" id="ARBA00023295"/>
    </source>
</evidence>
<feature type="compositionally biased region" description="Basic and acidic residues" evidence="4">
    <location>
        <begin position="313"/>
        <end position="324"/>
    </location>
</feature>
<evidence type="ECO:0000313" key="8">
    <source>
        <dbReference type="Proteomes" id="UP000070412"/>
    </source>
</evidence>
<organism evidence="6">
    <name type="scientific">Sarcoptes scabiei</name>
    <name type="common">Itch mite</name>
    <name type="synonym">Acarus scabiei</name>
    <dbReference type="NCBI Taxonomy" id="52283"/>
    <lineage>
        <taxon>Eukaryota</taxon>
        <taxon>Metazoa</taxon>
        <taxon>Ecdysozoa</taxon>
        <taxon>Arthropoda</taxon>
        <taxon>Chelicerata</taxon>
        <taxon>Arachnida</taxon>
        <taxon>Acari</taxon>
        <taxon>Acariformes</taxon>
        <taxon>Sarcoptiformes</taxon>
        <taxon>Astigmata</taxon>
        <taxon>Psoroptidia</taxon>
        <taxon>Sarcoptoidea</taxon>
        <taxon>Sarcoptidae</taxon>
        <taxon>Sarcoptinae</taxon>
        <taxon>Sarcoptes</taxon>
    </lineage>
</organism>
<reference evidence="7" key="3">
    <citation type="submission" date="2022-06" db="UniProtKB">
        <authorList>
            <consortium name="EnsemblMetazoa"/>
        </authorList>
    </citation>
    <scope>IDENTIFICATION</scope>
</reference>
<feature type="compositionally biased region" description="Basic and acidic residues" evidence="4">
    <location>
        <begin position="530"/>
        <end position="547"/>
    </location>
</feature>
<name>A0A834RGA4_SARSC</name>
<feature type="compositionally biased region" description="Acidic residues" evidence="4">
    <location>
        <begin position="325"/>
        <end position="372"/>
    </location>
</feature>
<feature type="region of interest" description="Disordered" evidence="4">
    <location>
        <begin position="504"/>
        <end position="547"/>
    </location>
</feature>
<dbReference type="InterPro" id="IPR029070">
    <property type="entry name" value="Chitinase_insertion_sf"/>
</dbReference>
<feature type="compositionally biased region" description="Basic and acidic residues" evidence="4">
    <location>
        <begin position="262"/>
        <end position="277"/>
    </location>
</feature>
<sequence length="1158" mass="132836">MLLGLMSGSMPMLISLMFMQGITLTMWRSFLDKTIPRYDSGKWRNNINEMVSSVQKSNKIVDQSQPPSQHQTQSQSISNDEDQIEKLETVSTISPDVSMIEVTTKSARSSPVKEFYESSPIDSMSPNAFEQPNPDPTINSLRILANIDPKMIQLLSQIQAMNLDGKDSSTKNSNTQENQSSKNIEEIYRNQLQQLQLEFLRQLSNFQSSRDPLTSLLELSRLRALYDGLNGPSPIDPRIRGPYQDPRSQLLNPIRRPMLFSDEQKGMESDDQTKDTKPNVSLKRIPPRSASNPYRSTVKDNLQQQDYSSENDSSEKAVESQIKYDDDDDDDDEAVDEEEEGYDNNEEEDEETEESIGENNPDADDNEEDKENADEIKTKRVQIGAKPDQMRIKHWSTQSLRTASLFGRPWRNAWFRRKHQPTTTLVSTQKRRSKRFVINSLDFGFLRKWKSKSSKWKRTNESEGRLLRKQTSLALGKKMAKSRSNRNTNEFDPIGSATASIMQSLSNQTSVRKKRKNPKPMVRLKSKAISIDEKDKTGDGDQEDRFNDNLSFENECQKYFAQNQSQKFMQEIWSKNFGWNRCHPKSPNYYLKIQSSWNKESNESKSIEDDDLFDGTFDESEESTTTTTTTTTSSTVDNSTLPKVLLFNLNNLLKNLGYQSMATITTSTTTTTTTSKPIENVENQDEAISNEFIFRLLSVLNSTTNFNQQIDLNHSNKDGHSESKSTNFKSDQDDDDVDDDRNGSDKKIATNSSKQFDDPGMVPFQFKRVCYYLLKVGNLDVNQLELHICSHLIIGYARISMNGLAVPERPEEDAEQYRRSTLMKFQFPELKVLISIGDLGGSMFSIVTNNSITRERFILSIMELCMEFDFDGVDIDWEFPSINTPGSIKDRKNLIRLIKELRLKSNYLYSKYSKSDRFIISVAVGAPIKIAKSSYIIKDLGKFVDFVNLMSYDFHHFRTDRPFTGHHAPLYSRTSENLHINTLNVAFAASYWAKNGMPLQKIMVGVPTYARSYNLVVPIGQDQINIPAQGPGIGNGKLNYTEVCDFLDDPGTTKRYDIYSQVPYAYRDYDWISYENEMSVAIKAQWVVTIRMGGIVTFALNFDDAKGRCRYDGKRFPLQKTISNVLEFASIQSFRESYHYRQRHRKLSMKMKKNKFNN</sequence>
<feature type="region of interest" description="Disordered" evidence="4">
    <location>
        <begin position="109"/>
        <end position="135"/>
    </location>
</feature>
<dbReference type="Gene3D" id="3.20.20.80">
    <property type="entry name" value="Glycosidases"/>
    <property type="match status" value="1"/>
</dbReference>
<dbReference type="PROSITE" id="PS01095">
    <property type="entry name" value="GH18_1"/>
    <property type="match status" value="1"/>
</dbReference>
<feature type="compositionally biased region" description="Acidic residues" evidence="4">
    <location>
        <begin position="608"/>
        <end position="622"/>
    </location>
</feature>
<dbReference type="SUPFAM" id="SSF51445">
    <property type="entry name" value="(Trans)glycosidases"/>
    <property type="match status" value="1"/>
</dbReference>
<proteinExistence type="predicted"/>
<dbReference type="Gene3D" id="3.10.50.10">
    <property type="match status" value="1"/>
</dbReference>
<evidence type="ECO:0000256" key="4">
    <source>
        <dbReference type="SAM" id="MobiDB-lite"/>
    </source>
</evidence>
<keyword evidence="8" id="KW-1185">Reference proteome</keyword>
<feature type="region of interest" description="Disordered" evidence="4">
    <location>
        <begin position="55"/>
        <end position="82"/>
    </location>
</feature>
<dbReference type="EMBL" id="WVUK01000056">
    <property type="protein sequence ID" value="KAF7492788.1"/>
    <property type="molecule type" value="Genomic_DNA"/>
</dbReference>
<feature type="compositionally biased region" description="Low complexity" evidence="4">
    <location>
        <begin position="63"/>
        <end position="78"/>
    </location>
</feature>
<dbReference type="InterPro" id="IPR017853">
    <property type="entry name" value="GH"/>
</dbReference>
<dbReference type="GO" id="GO:0005576">
    <property type="term" value="C:extracellular region"/>
    <property type="evidence" value="ECO:0007669"/>
    <property type="project" value="TreeGrafter"/>
</dbReference>
<evidence type="ECO:0000256" key="1">
    <source>
        <dbReference type="ARBA" id="ARBA00022801"/>
    </source>
</evidence>
<dbReference type="GO" id="GO:0008061">
    <property type="term" value="F:chitin binding"/>
    <property type="evidence" value="ECO:0007669"/>
    <property type="project" value="InterPro"/>
</dbReference>
<dbReference type="SUPFAM" id="SSF54556">
    <property type="entry name" value="Chitinase insertion domain"/>
    <property type="match status" value="1"/>
</dbReference>
<protein>
    <submittedName>
        <fullName evidence="6">Acidic mammalian chitinase</fullName>
    </submittedName>
</protein>
<feature type="compositionally biased region" description="Basic residues" evidence="4">
    <location>
        <begin position="511"/>
        <end position="526"/>
    </location>
</feature>
<evidence type="ECO:0000313" key="7">
    <source>
        <dbReference type="EnsemblMetazoa" id="KAF7492788.1"/>
    </source>
</evidence>
<dbReference type="OrthoDB" id="76388at2759"/>
<dbReference type="AlphaFoldDB" id="A0A834RGA4"/>
<dbReference type="InterPro" id="IPR050314">
    <property type="entry name" value="Glycosyl_Hydrlase_18"/>
</dbReference>
<accession>A0A834RGA4</accession>
<gene>
    <name evidence="6" type="ORF">SSS_7119</name>
</gene>
<feature type="region of interest" description="Disordered" evidence="4">
    <location>
        <begin position="228"/>
        <end position="379"/>
    </location>
</feature>
<dbReference type="InterPro" id="IPR001223">
    <property type="entry name" value="Glyco_hydro18_cat"/>
</dbReference>
<evidence type="ECO:0000313" key="6">
    <source>
        <dbReference type="EMBL" id="KAF7492788.1"/>
    </source>
</evidence>
<feature type="domain" description="GH18" evidence="5">
    <location>
        <begin position="766"/>
        <end position="1129"/>
    </location>
</feature>
<dbReference type="PROSITE" id="PS51910">
    <property type="entry name" value="GH18_2"/>
    <property type="match status" value="1"/>
</dbReference>
<keyword evidence="1 3" id="KW-0378">Hydrolase</keyword>
<dbReference type="PANTHER" id="PTHR11177">
    <property type="entry name" value="CHITINASE"/>
    <property type="match status" value="1"/>
</dbReference>
<feature type="compositionally biased region" description="Low complexity" evidence="4">
    <location>
        <begin position="623"/>
        <end position="635"/>
    </location>
</feature>
<dbReference type="Proteomes" id="UP000070412">
    <property type="component" value="Unassembled WGS sequence"/>
</dbReference>
<dbReference type="Pfam" id="PF00704">
    <property type="entry name" value="Glyco_hydro_18"/>
    <property type="match status" value="1"/>
</dbReference>
<dbReference type="PANTHER" id="PTHR11177:SF390">
    <property type="entry name" value="CHITINASE 11"/>
    <property type="match status" value="1"/>
</dbReference>
<dbReference type="GO" id="GO:0004568">
    <property type="term" value="F:chitinase activity"/>
    <property type="evidence" value="ECO:0007669"/>
    <property type="project" value="UniProtKB-ARBA"/>
</dbReference>
<dbReference type="InterPro" id="IPR001579">
    <property type="entry name" value="Glyco_hydro_18_chit_AS"/>
</dbReference>
<reference evidence="6" key="2">
    <citation type="submission" date="2020-01" db="EMBL/GenBank/DDBJ databases">
        <authorList>
            <person name="Korhonen P.K.K."/>
            <person name="Guangxu M.G."/>
            <person name="Wang T.W."/>
            <person name="Stroehlein A.J.S."/>
            <person name="Young N.D."/>
            <person name="Ang C.-S.A."/>
            <person name="Fernando D.W.F."/>
            <person name="Lu H.L."/>
            <person name="Taylor S.T."/>
            <person name="Ehtesham M.E.M."/>
            <person name="Najaraj S.H.N."/>
            <person name="Harsha G.H.G."/>
            <person name="Madugundu A.M."/>
            <person name="Renuse S.R."/>
            <person name="Holt D.H."/>
            <person name="Pandey A.P."/>
            <person name="Papenfuss A.P."/>
            <person name="Gasser R.B.G."/>
            <person name="Fischer K.F."/>
        </authorList>
    </citation>
    <scope>NUCLEOTIDE SEQUENCE</scope>
    <source>
        <strain evidence="6">SSS_KF_BRIS2020</strain>
    </source>
</reference>
<dbReference type="SMART" id="SM00636">
    <property type="entry name" value="Glyco_18"/>
    <property type="match status" value="1"/>
</dbReference>
<dbReference type="GO" id="GO:0006032">
    <property type="term" value="P:chitin catabolic process"/>
    <property type="evidence" value="ECO:0007669"/>
    <property type="project" value="TreeGrafter"/>
</dbReference>
<feature type="compositionally biased region" description="Polar residues" evidence="4">
    <location>
        <begin position="289"/>
        <end position="311"/>
    </location>
</feature>
<feature type="region of interest" description="Disordered" evidence="4">
    <location>
        <begin position="711"/>
        <end position="754"/>
    </location>
</feature>
<feature type="region of interest" description="Disordered" evidence="4">
    <location>
        <begin position="601"/>
        <end position="636"/>
    </location>
</feature>
<dbReference type="InterPro" id="IPR011583">
    <property type="entry name" value="Chitinase_II/V-like_cat"/>
</dbReference>
<keyword evidence="2 3" id="KW-0326">Glycosidase</keyword>
<feature type="compositionally biased region" description="Basic and acidic residues" evidence="4">
    <location>
        <begin position="714"/>
        <end position="723"/>
    </location>
</feature>
<evidence type="ECO:0000259" key="5">
    <source>
        <dbReference type="PROSITE" id="PS51910"/>
    </source>
</evidence>
<dbReference type="EnsemblMetazoa" id="SSS_7119s_mrna">
    <property type="protein sequence ID" value="KAF7492788.1"/>
    <property type="gene ID" value="SSS_7119"/>
</dbReference>
<evidence type="ECO:0000256" key="3">
    <source>
        <dbReference type="RuleBase" id="RU000489"/>
    </source>
</evidence>